<gene>
    <name evidence="1" type="ORF">GCM10009744_11340</name>
</gene>
<evidence type="ECO:0000313" key="1">
    <source>
        <dbReference type="EMBL" id="GAA1625272.1"/>
    </source>
</evidence>
<protein>
    <submittedName>
        <fullName evidence="1">Uncharacterized protein</fullName>
    </submittedName>
</protein>
<accession>A0ABP4R249</accession>
<dbReference type="EMBL" id="BAAANE010000003">
    <property type="protein sequence ID" value="GAA1625272.1"/>
    <property type="molecule type" value="Genomic_DNA"/>
</dbReference>
<comment type="caution">
    <text evidence="1">The sequence shown here is derived from an EMBL/GenBank/DDBJ whole genome shotgun (WGS) entry which is preliminary data.</text>
</comment>
<keyword evidence="2" id="KW-1185">Reference proteome</keyword>
<organism evidence="1 2">
    <name type="scientific">Kribbella alba</name>
    <dbReference type="NCBI Taxonomy" id="190197"/>
    <lineage>
        <taxon>Bacteria</taxon>
        <taxon>Bacillati</taxon>
        <taxon>Actinomycetota</taxon>
        <taxon>Actinomycetes</taxon>
        <taxon>Propionibacteriales</taxon>
        <taxon>Kribbellaceae</taxon>
        <taxon>Kribbella</taxon>
    </lineage>
</organism>
<name>A0ABP4R249_9ACTN</name>
<proteinExistence type="predicted"/>
<dbReference type="Proteomes" id="UP001501319">
    <property type="component" value="Unassembled WGS sequence"/>
</dbReference>
<reference evidence="2" key="1">
    <citation type="journal article" date="2019" name="Int. J. Syst. Evol. Microbiol.">
        <title>The Global Catalogue of Microorganisms (GCM) 10K type strain sequencing project: providing services to taxonomists for standard genome sequencing and annotation.</title>
        <authorList>
            <consortium name="The Broad Institute Genomics Platform"/>
            <consortium name="The Broad Institute Genome Sequencing Center for Infectious Disease"/>
            <person name="Wu L."/>
            <person name="Ma J."/>
        </authorList>
    </citation>
    <scope>NUCLEOTIDE SEQUENCE [LARGE SCALE GENOMIC DNA]</scope>
    <source>
        <strain evidence="2">JCM 14306</strain>
    </source>
</reference>
<sequence length="77" mass="7910">MIAILTGLVGFVVLNAGRLPCGGVVDGVDNVFEDCFVRLSWDVAHPASKATEATAATAKVIALFTENSLSIGMSAAE</sequence>
<evidence type="ECO:0000313" key="2">
    <source>
        <dbReference type="Proteomes" id="UP001501319"/>
    </source>
</evidence>